<accession>A0A1T4VAR7</accession>
<dbReference type="NCBIfam" id="NF006945">
    <property type="entry name" value="PRK09427.1"/>
    <property type="match status" value="1"/>
</dbReference>
<keyword evidence="11 15" id="KW-0413">Isomerase</keyword>
<dbReference type="HAMAP" id="MF_00135">
    <property type="entry name" value="PRAI"/>
    <property type="match status" value="1"/>
</dbReference>
<dbReference type="EMBL" id="FUXX01000015">
    <property type="protein sequence ID" value="SKA61631.1"/>
    <property type="molecule type" value="Genomic_DNA"/>
</dbReference>
<evidence type="ECO:0000256" key="6">
    <source>
        <dbReference type="ARBA" id="ARBA00009847"/>
    </source>
</evidence>
<reference evidence="19" key="1">
    <citation type="submission" date="2017-02" db="EMBL/GenBank/DDBJ databases">
        <authorList>
            <person name="Varghese N."/>
            <person name="Submissions S."/>
        </authorList>
    </citation>
    <scope>NUCLEOTIDE SEQUENCE [LARGE SCALE GENOMIC DNA]</scope>
    <source>
        <strain evidence="19">DSM 3072</strain>
    </source>
</reference>
<name>A0A1T4VAR7_9GAMM</name>
<comment type="catalytic activity">
    <reaction evidence="2">
        <text>1-(2-carboxyphenylamino)-1-deoxy-D-ribulose 5-phosphate + H(+) = (1S,2R)-1-C-(indol-3-yl)glycerol 3-phosphate + CO2 + H2O</text>
        <dbReference type="Rhea" id="RHEA:23476"/>
        <dbReference type="ChEBI" id="CHEBI:15377"/>
        <dbReference type="ChEBI" id="CHEBI:15378"/>
        <dbReference type="ChEBI" id="CHEBI:16526"/>
        <dbReference type="ChEBI" id="CHEBI:58613"/>
        <dbReference type="ChEBI" id="CHEBI:58866"/>
        <dbReference type="EC" id="4.1.1.48"/>
    </reaction>
</comment>
<dbReference type="InterPro" id="IPR013785">
    <property type="entry name" value="Aldolase_TIM"/>
</dbReference>
<evidence type="ECO:0000256" key="8">
    <source>
        <dbReference type="ARBA" id="ARBA00022793"/>
    </source>
</evidence>
<dbReference type="InterPro" id="IPR045186">
    <property type="entry name" value="Indole-3-glycerol_P_synth"/>
</dbReference>
<dbReference type="CDD" id="cd00405">
    <property type="entry name" value="PRAI"/>
    <property type="match status" value="1"/>
</dbReference>
<dbReference type="Pfam" id="PF00697">
    <property type="entry name" value="PRAI"/>
    <property type="match status" value="1"/>
</dbReference>
<dbReference type="UniPathway" id="UPA00035">
    <property type="reaction ID" value="UER00042"/>
</dbReference>
<evidence type="ECO:0000313" key="19">
    <source>
        <dbReference type="Proteomes" id="UP000242432"/>
    </source>
</evidence>
<gene>
    <name evidence="15" type="primary">trpF</name>
    <name evidence="18" type="ORF">SAMN02745213_01116</name>
</gene>
<dbReference type="RefSeq" id="WP_078928616.1">
    <property type="nucleotide sequence ID" value="NZ_FUXX01000015.1"/>
</dbReference>
<protein>
    <recommendedName>
        <fullName evidence="15">N-(5'-phosphoribosyl)anthranilate isomerase</fullName>
        <shortName evidence="15">PRAI</shortName>
        <ecNumber evidence="15">5.3.1.24</ecNumber>
    </recommendedName>
</protein>
<dbReference type="InterPro" id="IPR001468">
    <property type="entry name" value="Indole-3-GlycerolPSynthase_CS"/>
</dbReference>
<sequence length="472" mass="52499">MLHTEPLTSQAKAYPGLNYSEIEGTVLATIINRKVEDVKEIKVTGERTLPRVSFKEALSADGRNFILECKQSSPTLGDFCRDFDLDKLINCYEKHASAISVLCEKHFFKGSLEYLKFVKERTSLPVLCKDFIICREQLDEAYIAGADAVLLMLSVLSKETYEDLYEYAHKLGLDVLTEVDSRADALYCREHKIEIVGINNRDLRTLKIDLSNARELSTLFDKDVRVVSESGINKHSDLTSLKPISNFLIGSALTGDSDVEFKAKSMLYGLNKVCGLTTKEAVESCAKNNVSIGGLIFAKKSPRYVTLDKAKEITADYKGALKFAGVFVDEELEVMVKTAKEVGLSYIQLHGHESTELIEKLHKALPDIKIIKAINVKSAEDFANIEKYDELSDLFILDSASPGSGSSFDWNSIPKSVNHEKILLSGGIGPDNVEIALKQGFLGLDLNSKLEKVKGIKDTELINEIFKTINEY</sequence>
<evidence type="ECO:0000256" key="15">
    <source>
        <dbReference type="HAMAP-Rule" id="MF_00135"/>
    </source>
</evidence>
<comment type="similarity">
    <text evidence="6">In the C-terminal section; belongs to the TrpF family.</text>
</comment>
<evidence type="ECO:0000256" key="3">
    <source>
        <dbReference type="ARBA" id="ARBA00004664"/>
    </source>
</evidence>
<dbReference type="Pfam" id="PF00218">
    <property type="entry name" value="IGPS"/>
    <property type="match status" value="1"/>
</dbReference>
<comment type="pathway">
    <text evidence="4">Amino-acid biosynthesis; L-tryptophan biosynthesis; L-tryptophan from chorismate: step 4/5.</text>
</comment>
<dbReference type="PANTHER" id="PTHR22854:SF2">
    <property type="entry name" value="INDOLE-3-GLYCEROL-PHOSPHATE SYNTHASE"/>
    <property type="match status" value="1"/>
</dbReference>
<evidence type="ECO:0000256" key="13">
    <source>
        <dbReference type="ARBA" id="ARBA00023268"/>
    </source>
</evidence>
<keyword evidence="10 15" id="KW-0057">Aromatic amino acid biosynthesis</keyword>
<dbReference type="GO" id="GO:0004425">
    <property type="term" value="F:indole-3-glycerol-phosphate synthase activity"/>
    <property type="evidence" value="ECO:0007669"/>
    <property type="project" value="UniProtKB-EC"/>
</dbReference>
<keyword evidence="7 15" id="KW-0028">Amino-acid biosynthesis</keyword>
<dbReference type="InterPro" id="IPR011060">
    <property type="entry name" value="RibuloseP-bd_barrel"/>
</dbReference>
<comment type="similarity">
    <text evidence="15">Belongs to the TrpF family.</text>
</comment>
<evidence type="ECO:0000256" key="1">
    <source>
        <dbReference type="ARBA" id="ARBA00001164"/>
    </source>
</evidence>
<evidence type="ECO:0000259" key="16">
    <source>
        <dbReference type="Pfam" id="PF00218"/>
    </source>
</evidence>
<dbReference type="CDD" id="cd00331">
    <property type="entry name" value="IGPS"/>
    <property type="match status" value="1"/>
</dbReference>
<dbReference type="InterPro" id="IPR013798">
    <property type="entry name" value="Indole-3-glycerol_P_synth_dom"/>
</dbReference>
<evidence type="ECO:0000256" key="5">
    <source>
        <dbReference type="ARBA" id="ARBA00007902"/>
    </source>
</evidence>
<comment type="similarity">
    <text evidence="5">In the N-terminal section; belongs to the TrpC family.</text>
</comment>
<keyword evidence="19" id="KW-1185">Reference proteome</keyword>
<dbReference type="Proteomes" id="UP000242432">
    <property type="component" value="Unassembled WGS sequence"/>
</dbReference>
<proteinExistence type="inferred from homology"/>
<comment type="pathway">
    <text evidence="3 15">Amino-acid biosynthesis; L-tryptophan biosynthesis; L-tryptophan from chorismate: step 3/5.</text>
</comment>
<evidence type="ECO:0000313" key="18">
    <source>
        <dbReference type="EMBL" id="SKA61631.1"/>
    </source>
</evidence>
<evidence type="ECO:0000256" key="14">
    <source>
        <dbReference type="ARBA" id="ARBA00025592"/>
    </source>
</evidence>
<dbReference type="PANTHER" id="PTHR22854">
    <property type="entry name" value="TRYPTOPHAN BIOSYNTHESIS PROTEIN"/>
    <property type="match status" value="1"/>
</dbReference>
<evidence type="ECO:0000256" key="2">
    <source>
        <dbReference type="ARBA" id="ARBA00001633"/>
    </source>
</evidence>
<comment type="function">
    <text evidence="14">Bifunctional enzyme that catalyzes two sequential steps of tryptophan biosynthetic pathway. The first reaction is catalyzed by the isomerase, coded by the TrpF domain; the second reaction is catalyzed by the synthase, coded by the TrpC domain.</text>
</comment>
<dbReference type="PROSITE" id="PS00614">
    <property type="entry name" value="IGPS"/>
    <property type="match status" value="1"/>
</dbReference>
<feature type="domain" description="Indole-3-glycerol phosphate synthase" evidence="16">
    <location>
        <begin position="38"/>
        <end position="264"/>
    </location>
</feature>
<evidence type="ECO:0000256" key="4">
    <source>
        <dbReference type="ARBA" id="ARBA00004696"/>
    </source>
</evidence>
<dbReference type="GO" id="GO:0004640">
    <property type="term" value="F:phosphoribosylanthranilate isomerase activity"/>
    <property type="evidence" value="ECO:0007669"/>
    <property type="project" value="UniProtKB-UniRule"/>
</dbReference>
<evidence type="ECO:0000256" key="11">
    <source>
        <dbReference type="ARBA" id="ARBA00023235"/>
    </source>
</evidence>
<keyword evidence="13" id="KW-0511">Multifunctional enzyme</keyword>
<dbReference type="Gene3D" id="3.20.20.70">
    <property type="entry name" value="Aldolase class I"/>
    <property type="match status" value="2"/>
</dbReference>
<evidence type="ECO:0000256" key="10">
    <source>
        <dbReference type="ARBA" id="ARBA00023141"/>
    </source>
</evidence>
<dbReference type="SUPFAM" id="SSF51366">
    <property type="entry name" value="Ribulose-phoshate binding barrel"/>
    <property type="match status" value="2"/>
</dbReference>
<dbReference type="GO" id="GO:0000162">
    <property type="term" value="P:L-tryptophan biosynthetic process"/>
    <property type="evidence" value="ECO:0007669"/>
    <property type="project" value="UniProtKB-UniRule"/>
</dbReference>
<evidence type="ECO:0000256" key="7">
    <source>
        <dbReference type="ARBA" id="ARBA00022605"/>
    </source>
</evidence>
<evidence type="ECO:0000256" key="9">
    <source>
        <dbReference type="ARBA" id="ARBA00022822"/>
    </source>
</evidence>
<dbReference type="STRING" id="83771.SAMN02910357_01306"/>
<comment type="catalytic activity">
    <reaction evidence="1 15">
        <text>N-(5-phospho-beta-D-ribosyl)anthranilate = 1-(2-carboxyphenylamino)-1-deoxy-D-ribulose 5-phosphate</text>
        <dbReference type="Rhea" id="RHEA:21540"/>
        <dbReference type="ChEBI" id="CHEBI:18277"/>
        <dbReference type="ChEBI" id="CHEBI:58613"/>
        <dbReference type="EC" id="5.3.1.24"/>
    </reaction>
</comment>
<keyword evidence="9 15" id="KW-0822">Tryptophan biosynthesis</keyword>
<organism evidence="18 19">
    <name type="scientific">Succinivibrio dextrinosolvens DSM 3072</name>
    <dbReference type="NCBI Taxonomy" id="1123324"/>
    <lineage>
        <taxon>Bacteria</taxon>
        <taxon>Pseudomonadati</taxon>
        <taxon>Pseudomonadota</taxon>
        <taxon>Gammaproteobacteria</taxon>
        <taxon>Aeromonadales</taxon>
        <taxon>Succinivibrionaceae</taxon>
        <taxon>Succinivibrio</taxon>
    </lineage>
</organism>
<dbReference type="InterPro" id="IPR001240">
    <property type="entry name" value="PRAI_dom"/>
</dbReference>
<feature type="domain" description="N-(5'phosphoribosyl) anthranilate isomerase (PRAI)" evidence="17">
    <location>
        <begin position="271"/>
        <end position="467"/>
    </location>
</feature>
<dbReference type="AlphaFoldDB" id="A0A1T4VAR7"/>
<dbReference type="EC" id="5.3.1.24" evidence="15"/>
<keyword evidence="8" id="KW-0210">Decarboxylase</keyword>
<keyword evidence="12" id="KW-0456">Lyase</keyword>
<evidence type="ECO:0000259" key="17">
    <source>
        <dbReference type="Pfam" id="PF00697"/>
    </source>
</evidence>
<evidence type="ECO:0000256" key="12">
    <source>
        <dbReference type="ARBA" id="ARBA00023239"/>
    </source>
</evidence>